<feature type="binding site" evidence="13">
    <location>
        <position position="106"/>
    </location>
    <ligand>
        <name>NADP(+)</name>
        <dbReference type="ChEBI" id="CHEBI:58349"/>
    </ligand>
</feature>
<evidence type="ECO:0000313" key="22">
    <source>
        <dbReference type="EMBL" id="PAX17848.1"/>
    </source>
</evidence>
<feature type="modified residue" description="N6-succinyllysine" evidence="16">
    <location>
        <position position="102"/>
    </location>
</feature>
<feature type="binding site" evidence="12">
    <location>
        <position position="131"/>
    </location>
    <ligand>
        <name>D-threo-isocitrate</name>
        <dbReference type="ChEBI" id="CHEBI:15562"/>
    </ligand>
</feature>
<evidence type="ECO:0000256" key="13">
    <source>
        <dbReference type="PIRSR" id="PIRSR604439-2"/>
    </source>
</evidence>
<dbReference type="EC" id="1.1.1.42" evidence="17"/>
<dbReference type="Pfam" id="PF00180">
    <property type="entry name" value="Iso_dh"/>
    <property type="match status" value="1"/>
</dbReference>
<evidence type="ECO:0000313" key="24">
    <source>
        <dbReference type="Proteomes" id="UP000217999"/>
    </source>
</evidence>
<feature type="binding site" evidence="13">
    <location>
        <begin position="341"/>
        <end position="347"/>
    </location>
    <ligand>
        <name>NADP(+)</name>
        <dbReference type="ChEBI" id="CHEBI:58349"/>
    </ligand>
</feature>
<feature type="binding site" evidence="12">
    <location>
        <position position="115"/>
    </location>
    <ligand>
        <name>D-threo-isocitrate</name>
        <dbReference type="ChEBI" id="CHEBI:15562"/>
    </ligand>
</feature>
<dbReference type="SMART" id="SM01329">
    <property type="entry name" value="Iso_dh"/>
    <property type="match status" value="1"/>
</dbReference>
<organism evidence="20 26">
    <name type="scientific">Vandammella animalimorsus</name>
    <dbReference type="NCBI Taxonomy" id="2029117"/>
    <lineage>
        <taxon>Bacteria</taxon>
        <taxon>Pseudomonadati</taxon>
        <taxon>Pseudomonadota</taxon>
        <taxon>Betaproteobacteria</taxon>
        <taxon>Burkholderiales</taxon>
        <taxon>Comamonadaceae</taxon>
        <taxon>Vandammella</taxon>
    </lineage>
</organism>
<comment type="cofactor">
    <cofactor evidence="1">
        <name>Mn(2+)</name>
        <dbReference type="ChEBI" id="CHEBI:29035"/>
    </cofactor>
</comment>
<comment type="similarity">
    <text evidence="2">Belongs to the isocitrate and isopropylmalate dehydrogenases family.</text>
</comment>
<reference evidence="23 24" key="1">
    <citation type="submission" date="2017-08" db="EMBL/GenBank/DDBJ databases">
        <title>WGS of Clinical strains of the CDC Group NO-1 linked to zoonotic infections in humans.</title>
        <authorList>
            <person name="Bernier A.-M."/>
            <person name="Bernard K."/>
        </authorList>
    </citation>
    <scope>NUCLEOTIDE SEQUENCE [LARGE SCALE GENOMIC DNA]</scope>
    <source>
        <strain evidence="19 24">NML03-0146</strain>
        <strain evidence="21 25">NML120219</strain>
        <strain evidence="20 26">NML79-0751</strain>
        <strain evidence="22 23">NML91-0035</strain>
    </source>
</reference>
<feature type="site" description="Critical for catalysis" evidence="15">
    <location>
        <position position="232"/>
    </location>
</feature>
<dbReference type="Proteomes" id="UP000217780">
    <property type="component" value="Unassembled WGS sequence"/>
</dbReference>
<evidence type="ECO:0000313" key="26">
    <source>
        <dbReference type="Proteomes" id="UP000218644"/>
    </source>
</evidence>
<evidence type="ECO:0000256" key="15">
    <source>
        <dbReference type="PIRSR" id="PIRSR604439-4"/>
    </source>
</evidence>
<dbReference type="SUPFAM" id="SSF53659">
    <property type="entry name" value="Isocitrate/Isopropylmalate dehydrogenase-like"/>
    <property type="match status" value="1"/>
</dbReference>
<evidence type="ECO:0000256" key="16">
    <source>
        <dbReference type="PIRSR" id="PIRSR604439-5"/>
    </source>
</evidence>
<feature type="domain" description="Isopropylmalate dehydrogenase-like" evidence="18">
    <location>
        <begin position="30"/>
        <end position="414"/>
    </location>
</feature>
<comment type="catalytic activity">
    <reaction evidence="11">
        <text>D-threo-isocitrate + NADP(+) = 2-oxoglutarate + CO2 + NADPH</text>
        <dbReference type="Rhea" id="RHEA:19629"/>
        <dbReference type="ChEBI" id="CHEBI:15562"/>
        <dbReference type="ChEBI" id="CHEBI:16526"/>
        <dbReference type="ChEBI" id="CHEBI:16810"/>
        <dbReference type="ChEBI" id="CHEBI:57783"/>
        <dbReference type="ChEBI" id="CHEBI:58349"/>
        <dbReference type="EC" id="1.1.1.42"/>
    </reaction>
</comment>
<dbReference type="GeneID" id="93873524"/>
<evidence type="ECO:0000256" key="1">
    <source>
        <dbReference type="ARBA" id="ARBA00001936"/>
    </source>
</evidence>
<feature type="binding site" evidence="14">
    <location>
        <position position="309"/>
    </location>
    <ligand>
        <name>Mg(2+)</name>
        <dbReference type="ChEBI" id="CHEBI:18420"/>
    </ligand>
</feature>
<keyword evidence="10 14" id="KW-0464">Manganese</keyword>
<accession>A0A2A2T7K6</accession>
<feature type="binding site" evidence="12">
    <location>
        <position position="117"/>
    </location>
    <ligand>
        <name>D-threo-isocitrate</name>
        <dbReference type="ChEBI" id="CHEBI:15562"/>
    </ligand>
</feature>
<sequence>MTYQHIKVPAEGQKITVNADNSLNVPDNPIIPYIEGDGTGMDITPVMIKVVDAAVEKAYGGKRKIHWMEVYAGEKSTKVYGPDVWLPDETLDAVRDYVVSIKGPLTTPVGGGIRSLNVALRQQLDLYVCLRPVQYFAGVPSPVKEPHKTDMVIFRENSEDIYAGIEFEAESDKAKKLIKILQDDFGVNKIRFPETSGIGVKPVSREGTERLVRKAIQYAIDNDKPSVTLVHKGNIMKFTEGGFRDWGYALAKKEFGGEEIDGGPWLKVKNPKTGKDIVIKDSIADAFLQQILLRPAEYSVIATLNLNGDYISDALAAQVGGIGIAPGANLSDTVAMFEATHGTAPKYAGKDYVNPGSEILSAEMMLRHMGWTEAADIIISAMGKAISSKKVTYDFARLMEGATQVSCSGFGQVMIDHM</sequence>
<keyword evidence="6 17" id="KW-0479">Metal-binding</keyword>
<dbReference type="EMBL" id="NSJF01000002">
    <property type="protein sequence ID" value="PAT35339.1"/>
    <property type="molecule type" value="Genomic_DNA"/>
</dbReference>
<evidence type="ECO:0000256" key="12">
    <source>
        <dbReference type="PIRSR" id="PIRSR604439-1"/>
    </source>
</evidence>
<evidence type="ECO:0000259" key="18">
    <source>
        <dbReference type="SMART" id="SM01329"/>
    </source>
</evidence>
<dbReference type="Proteomes" id="UP000218439">
    <property type="component" value="Unassembled WGS sequence"/>
</dbReference>
<feature type="modified residue" description="Phosphoserine" evidence="16">
    <location>
        <position position="115"/>
    </location>
</feature>
<dbReference type="EMBL" id="NTBI01000002">
    <property type="protein sequence ID" value="PAX17848.1"/>
    <property type="molecule type" value="Genomic_DNA"/>
</dbReference>
<dbReference type="InterPro" id="IPR024084">
    <property type="entry name" value="IsoPropMal-DH-like_dom"/>
</dbReference>
<dbReference type="EMBL" id="NSJE01000014">
    <property type="protein sequence ID" value="PAT42360.1"/>
    <property type="molecule type" value="Genomic_DNA"/>
</dbReference>
<feature type="binding site" evidence="12">
    <location>
        <position position="155"/>
    </location>
    <ligand>
        <name>D-threo-isocitrate</name>
        <dbReference type="ChEBI" id="CHEBI:15562"/>
    </ligand>
</feature>
<feature type="binding site" evidence="12">
    <location>
        <position position="121"/>
    </location>
    <ligand>
        <name>D-threo-isocitrate</name>
        <dbReference type="ChEBI" id="CHEBI:15562"/>
    </ligand>
</feature>
<dbReference type="GO" id="GO:0006099">
    <property type="term" value="P:tricarboxylic acid cycle"/>
    <property type="evidence" value="ECO:0007669"/>
    <property type="project" value="UniProtKB-UniRule"/>
</dbReference>
<dbReference type="GO" id="GO:0006097">
    <property type="term" value="P:glyoxylate cycle"/>
    <property type="evidence" value="ECO:0007669"/>
    <property type="project" value="UniProtKB-KW"/>
</dbReference>
<evidence type="ECO:0000256" key="8">
    <source>
        <dbReference type="ARBA" id="ARBA00022857"/>
    </source>
</evidence>
<proteinExistence type="inferred from homology"/>
<feature type="binding site" evidence="13">
    <location>
        <position position="397"/>
    </location>
    <ligand>
        <name>NADP(+)</name>
        <dbReference type="ChEBI" id="CHEBI:58349"/>
    </ligand>
</feature>
<dbReference type="PROSITE" id="PS00470">
    <property type="entry name" value="IDH_IMDH"/>
    <property type="match status" value="1"/>
</dbReference>
<evidence type="ECO:0000313" key="20">
    <source>
        <dbReference type="EMBL" id="PAT39075.1"/>
    </source>
</evidence>
<evidence type="ECO:0000256" key="9">
    <source>
        <dbReference type="ARBA" id="ARBA00023002"/>
    </source>
</evidence>
<evidence type="ECO:0000256" key="3">
    <source>
        <dbReference type="ARBA" id="ARBA00011738"/>
    </source>
</evidence>
<comment type="subunit">
    <text evidence="3">Homodimer.</text>
</comment>
<keyword evidence="7 14" id="KW-0460">Magnesium</keyword>
<evidence type="ECO:0000313" key="25">
    <source>
        <dbReference type="Proteomes" id="UP000218439"/>
    </source>
</evidence>
<accession>A0A2A2AKH1</accession>
<keyword evidence="8 13" id="KW-0521">NADP</keyword>
<evidence type="ECO:0000256" key="4">
    <source>
        <dbReference type="ARBA" id="ARBA00022435"/>
    </source>
</evidence>
<dbReference type="PANTHER" id="PTHR43504:SF1">
    <property type="entry name" value="ISOCITRATE DEHYDROGENASE [NADP]"/>
    <property type="match status" value="1"/>
</dbReference>
<dbReference type="GO" id="GO:0051287">
    <property type="term" value="F:NAD binding"/>
    <property type="evidence" value="ECO:0007669"/>
    <property type="project" value="InterPro"/>
</dbReference>
<feature type="binding site" evidence="13">
    <location>
        <position position="393"/>
    </location>
    <ligand>
        <name>NADP(+)</name>
        <dbReference type="ChEBI" id="CHEBI:58349"/>
    </ligand>
</feature>
<keyword evidence="5 17" id="KW-0816">Tricarboxylic acid cycle</keyword>
<evidence type="ECO:0000256" key="5">
    <source>
        <dbReference type="ARBA" id="ARBA00022532"/>
    </source>
</evidence>
<accession>A0A2A2AUU0</accession>
<feature type="modified residue" description="N6-acetyllysine" evidence="16">
    <location>
        <position position="144"/>
    </location>
</feature>
<evidence type="ECO:0000256" key="7">
    <source>
        <dbReference type="ARBA" id="ARBA00022842"/>
    </source>
</evidence>
<dbReference type="Proteomes" id="UP000218644">
    <property type="component" value="Unassembled WGS sequence"/>
</dbReference>
<dbReference type="InterPro" id="IPR019818">
    <property type="entry name" value="IsoCit/isopropylmalate_DH_CS"/>
</dbReference>
<gene>
    <name evidence="19" type="ORF">CK620_05530</name>
    <name evidence="21" type="ORF">CK621_09265</name>
    <name evidence="20" type="ORF">CK623_11930</name>
    <name evidence="22" type="ORF">CLI92_03200</name>
</gene>
<evidence type="ECO:0000256" key="2">
    <source>
        <dbReference type="ARBA" id="ARBA00007769"/>
    </source>
</evidence>
<evidence type="ECO:0000313" key="21">
    <source>
        <dbReference type="EMBL" id="PAT42360.1"/>
    </source>
</evidence>
<keyword evidence="4 17" id="KW-0329">Glyoxylate bypass</keyword>
<name>A0A2A2AKH1_9BURK</name>
<accession>A0A2A2ACL3</accession>
<evidence type="ECO:0000256" key="6">
    <source>
        <dbReference type="ARBA" id="ARBA00022723"/>
    </source>
</evidence>
<evidence type="ECO:0000256" key="14">
    <source>
        <dbReference type="PIRSR" id="PIRSR604439-3"/>
    </source>
</evidence>
<evidence type="ECO:0000256" key="17">
    <source>
        <dbReference type="RuleBase" id="RU004446"/>
    </source>
</evidence>
<dbReference type="AlphaFoldDB" id="A0A2A2AKH1"/>
<comment type="caution">
    <text evidence="20">The sequence shown here is derived from an EMBL/GenBank/DDBJ whole genome shotgun (WGS) entry which is preliminary data.</text>
</comment>
<dbReference type="PANTHER" id="PTHR43504">
    <property type="entry name" value="ISOCITRATE DEHYDROGENASE [NADP]"/>
    <property type="match status" value="1"/>
</dbReference>
<dbReference type="NCBIfam" id="TIGR00183">
    <property type="entry name" value="prok_nadp_idh"/>
    <property type="match status" value="1"/>
</dbReference>
<feature type="binding site" evidence="13">
    <location>
        <position position="354"/>
    </location>
    <ligand>
        <name>NADP(+)</name>
        <dbReference type="ChEBI" id="CHEBI:58349"/>
    </ligand>
</feature>
<comment type="cofactor">
    <cofactor evidence="14">
        <name>Mg(2+)</name>
        <dbReference type="ChEBI" id="CHEBI:18420"/>
    </cofactor>
    <cofactor evidence="14">
        <name>Mn(2+)</name>
        <dbReference type="ChEBI" id="CHEBI:29035"/>
    </cofactor>
    <text evidence="14">Binds 1 Mg(2+) or Mn(2+) ion per subunit.</text>
</comment>
<dbReference type="EMBL" id="NSJD01000024">
    <property type="protein sequence ID" value="PAT39075.1"/>
    <property type="molecule type" value="Genomic_DNA"/>
</dbReference>
<dbReference type="Gene3D" id="3.40.718.10">
    <property type="entry name" value="Isopropylmalate Dehydrogenase"/>
    <property type="match status" value="1"/>
</dbReference>
<dbReference type="NCBIfam" id="NF005425">
    <property type="entry name" value="PRK07006.1"/>
    <property type="match status" value="1"/>
</dbReference>
<feature type="site" description="Critical for catalysis" evidence="15">
    <location>
        <position position="162"/>
    </location>
</feature>
<evidence type="ECO:0000313" key="19">
    <source>
        <dbReference type="EMBL" id="PAT35339.1"/>
    </source>
</evidence>
<evidence type="ECO:0000256" key="10">
    <source>
        <dbReference type="ARBA" id="ARBA00023211"/>
    </source>
</evidence>
<dbReference type="RefSeq" id="WP_095543688.1">
    <property type="nucleotide sequence ID" value="NZ_CP156659.1"/>
</dbReference>
<dbReference type="InterPro" id="IPR004439">
    <property type="entry name" value="Isocitrate_DH_NADP_dimer_prok"/>
</dbReference>
<dbReference type="GO" id="GO:0004450">
    <property type="term" value="F:isocitrate dehydrogenase (NADP+) activity"/>
    <property type="evidence" value="ECO:0007669"/>
    <property type="project" value="UniProtKB-UniRule"/>
</dbReference>
<dbReference type="Proteomes" id="UP000217999">
    <property type="component" value="Unassembled WGS sequence"/>
</dbReference>
<evidence type="ECO:0000256" key="11">
    <source>
        <dbReference type="ARBA" id="ARBA00023554"/>
    </source>
</evidence>
<keyword evidence="9 20" id="KW-0560">Oxidoreductase</keyword>
<protein>
    <recommendedName>
        <fullName evidence="17">Isocitrate dehydrogenase [NADP]</fullName>
        <ecNumber evidence="17">1.1.1.42</ecNumber>
    </recommendedName>
</protein>
<evidence type="ECO:0000313" key="23">
    <source>
        <dbReference type="Proteomes" id="UP000217780"/>
    </source>
</evidence>
<dbReference type="GO" id="GO:0000287">
    <property type="term" value="F:magnesium ion binding"/>
    <property type="evidence" value="ECO:0007669"/>
    <property type="project" value="InterPro"/>
</dbReference>